<organism evidence="1 2">
    <name type="scientific">Trachymyrmex septentrionalis</name>
    <dbReference type="NCBI Taxonomy" id="34720"/>
    <lineage>
        <taxon>Eukaryota</taxon>
        <taxon>Metazoa</taxon>
        <taxon>Ecdysozoa</taxon>
        <taxon>Arthropoda</taxon>
        <taxon>Hexapoda</taxon>
        <taxon>Insecta</taxon>
        <taxon>Pterygota</taxon>
        <taxon>Neoptera</taxon>
        <taxon>Endopterygota</taxon>
        <taxon>Hymenoptera</taxon>
        <taxon>Apocrita</taxon>
        <taxon>Aculeata</taxon>
        <taxon>Formicoidea</taxon>
        <taxon>Formicidae</taxon>
        <taxon>Myrmicinae</taxon>
        <taxon>Trachymyrmex</taxon>
    </lineage>
</organism>
<evidence type="ECO:0000313" key="2">
    <source>
        <dbReference type="Proteomes" id="UP000078541"/>
    </source>
</evidence>
<dbReference type="Proteomes" id="UP000078541">
    <property type="component" value="Unassembled WGS sequence"/>
</dbReference>
<name>A0A195F4T4_9HYME</name>
<evidence type="ECO:0000313" key="1">
    <source>
        <dbReference type="EMBL" id="KYN35473.1"/>
    </source>
</evidence>
<proteinExistence type="predicted"/>
<dbReference type="AlphaFoldDB" id="A0A195F4T4"/>
<protein>
    <submittedName>
        <fullName evidence="1">Uncharacterized protein</fullName>
    </submittedName>
</protein>
<accession>A0A195F4T4</accession>
<keyword evidence="2" id="KW-1185">Reference proteome</keyword>
<gene>
    <name evidence="1" type="ORF">ALC56_10030</name>
</gene>
<sequence>MLLIEDADRIEIRIADLLANLKVIVAVIDKRLGVLAEMERPQPLDHDVACHGHLDAFSRCTRVGPATTPPLVCLSSKPSFPVAPPTIPFRDEIPSYYPLHSSATTTIPRGRPPVDDVTSIEGRIVESRSIQQVNRALFLLARHSPLSRSAAVLTRVVSPATLGHAGRRRGGREVVCGGHVRRLTCTAPRFIMRHTGDRLEIAPLSLSLCLPPFLALSSRRCARSVFPRSFPSVDSSG</sequence>
<dbReference type="EMBL" id="KQ981805">
    <property type="protein sequence ID" value="KYN35473.1"/>
    <property type="molecule type" value="Genomic_DNA"/>
</dbReference>
<reference evidence="1 2" key="1">
    <citation type="submission" date="2016-03" db="EMBL/GenBank/DDBJ databases">
        <title>Trachymyrmex septentrionalis WGS genome.</title>
        <authorList>
            <person name="Nygaard S."/>
            <person name="Hu H."/>
            <person name="Boomsma J."/>
            <person name="Zhang G."/>
        </authorList>
    </citation>
    <scope>NUCLEOTIDE SEQUENCE [LARGE SCALE GENOMIC DNA]</scope>
    <source>
        <strain evidence="1">Tsep2-gDNA-1</strain>
        <tissue evidence="1">Whole body</tissue>
    </source>
</reference>